<dbReference type="PROSITE" id="PS51195">
    <property type="entry name" value="Q_MOTIF"/>
    <property type="match status" value="1"/>
</dbReference>
<dbReference type="CDD" id="cd18787">
    <property type="entry name" value="SF2_C_DEAD"/>
    <property type="match status" value="1"/>
</dbReference>
<feature type="short sequence motif" description="Q motif" evidence="6">
    <location>
        <begin position="98"/>
        <end position="126"/>
    </location>
</feature>
<protein>
    <submittedName>
        <fullName evidence="12">DEAD/DEAH box helicase</fullName>
        <ecNumber evidence="12">3.6.4.-</ecNumber>
    </submittedName>
</protein>
<evidence type="ECO:0000256" key="7">
    <source>
        <dbReference type="RuleBase" id="RU000492"/>
    </source>
</evidence>
<dbReference type="SMART" id="SM00490">
    <property type="entry name" value="HELICc"/>
    <property type="match status" value="1"/>
</dbReference>
<name>A0ABV7WGQ7_9MICO</name>
<organism evidence="12 13">
    <name type="scientific">Aquipuribacter hungaricus</name>
    <dbReference type="NCBI Taxonomy" id="545624"/>
    <lineage>
        <taxon>Bacteria</taxon>
        <taxon>Bacillati</taxon>
        <taxon>Actinomycetota</taxon>
        <taxon>Actinomycetes</taxon>
        <taxon>Micrococcales</taxon>
        <taxon>Intrasporangiaceae</taxon>
        <taxon>Aquipuribacter</taxon>
    </lineage>
</organism>
<dbReference type="PROSITE" id="PS51192">
    <property type="entry name" value="HELICASE_ATP_BIND_1"/>
    <property type="match status" value="1"/>
</dbReference>
<dbReference type="Pfam" id="PF00271">
    <property type="entry name" value="Helicase_C"/>
    <property type="match status" value="1"/>
</dbReference>
<evidence type="ECO:0000256" key="4">
    <source>
        <dbReference type="ARBA" id="ARBA00022840"/>
    </source>
</evidence>
<dbReference type="InterPro" id="IPR000629">
    <property type="entry name" value="RNA-helicase_DEAD-box_CS"/>
</dbReference>
<evidence type="ECO:0000259" key="10">
    <source>
        <dbReference type="PROSITE" id="PS51194"/>
    </source>
</evidence>
<dbReference type="PANTHER" id="PTHR47959:SF13">
    <property type="entry name" value="ATP-DEPENDENT RNA HELICASE RHLE"/>
    <property type="match status" value="1"/>
</dbReference>
<keyword evidence="3 7" id="KW-0347">Helicase</keyword>
<dbReference type="InterPro" id="IPR011545">
    <property type="entry name" value="DEAD/DEAH_box_helicase_dom"/>
</dbReference>
<keyword evidence="13" id="KW-1185">Reference proteome</keyword>
<sequence length="703" mass="73838">MTTTPDGSPGPTSDTPATPDATPDDAATPAATADDATADDATTDDATTTDATADDAGSDGATAVGAPTDDAAAPDAPTDATGADATEGDGGSHDEPTLHFSALGLRDELLDALDQLGYEEPTPIQAEAIPALLTGTDLLGQAATGTGKTAAFALPLLQRIRADGAAPGGRSAPLGLILVPTRELCMQVSEALHKYGKQLGVRTLPVYGGQPVMRQVRELERGVDVVVATPGRAVDLIQRRSLDLSGVKVVVLDEADEMLDMGFAEELEQILDATPPARQTVLFSATMPRRLDSITRKHLRDPVRIRIERAAQVAGEAPQVRQVAYLVDRAHKTAALGRVLDVEQPVATIVFCRTREEVETLTETLNGRGYRAEALHGGMTQDQRDKVMGRVRNQTAELLVATDVAARGLDIDHLTHVVNFDVPSAAEAYVHRTGRVGRSGREGVAITLAAPREQRLLQQVERLTGRRISIETLPTVADLRARRLEGTVAALREALGRDDLQDFRDVEGLVLDDAPAGTDRDQLLLAAIAMAHAARTGAVDEQDIPSFTAQRVPRGGDYSGHGRDAAFGGRSAGAPAGAGGPSRDAGPGPGKTRLFISLGRAGGMRPQDVVGSIANESDLTGKDIGPIVIAERFSLVDVPDEAATGVIHALQATRVKGRKVQVRRDRGPGAGGGEEGGDRPERADRGYAGGRPRPAARKGPPRY</sequence>
<feature type="region of interest" description="Disordered" evidence="8">
    <location>
        <begin position="1"/>
        <end position="98"/>
    </location>
</feature>
<dbReference type="Pfam" id="PF03880">
    <property type="entry name" value="DbpA"/>
    <property type="match status" value="1"/>
</dbReference>
<evidence type="ECO:0000256" key="5">
    <source>
        <dbReference type="ARBA" id="ARBA00038437"/>
    </source>
</evidence>
<keyword evidence="4 7" id="KW-0067">ATP-binding</keyword>
<feature type="region of interest" description="Disordered" evidence="8">
    <location>
        <begin position="549"/>
        <end position="595"/>
    </location>
</feature>
<keyword evidence="2 7" id="KW-0378">Hydrolase</keyword>
<dbReference type="Gene3D" id="3.40.50.300">
    <property type="entry name" value="P-loop containing nucleotide triphosphate hydrolases"/>
    <property type="match status" value="2"/>
</dbReference>
<feature type="domain" description="Helicase ATP-binding" evidence="9">
    <location>
        <begin position="129"/>
        <end position="305"/>
    </location>
</feature>
<dbReference type="InterPro" id="IPR005580">
    <property type="entry name" value="DbpA/CsdA_RNA-bd_dom"/>
</dbReference>
<evidence type="ECO:0000256" key="2">
    <source>
        <dbReference type="ARBA" id="ARBA00022801"/>
    </source>
</evidence>
<comment type="similarity">
    <text evidence="5 7">Belongs to the DEAD box helicase family.</text>
</comment>
<dbReference type="Proteomes" id="UP001595685">
    <property type="component" value="Unassembled WGS sequence"/>
</dbReference>
<dbReference type="PROSITE" id="PS00039">
    <property type="entry name" value="DEAD_ATP_HELICASE"/>
    <property type="match status" value="1"/>
</dbReference>
<feature type="compositionally biased region" description="Low complexity" evidence="8">
    <location>
        <begin position="58"/>
        <end position="85"/>
    </location>
</feature>
<feature type="region of interest" description="Disordered" evidence="8">
    <location>
        <begin position="658"/>
        <end position="703"/>
    </location>
</feature>
<evidence type="ECO:0000256" key="8">
    <source>
        <dbReference type="SAM" id="MobiDB-lite"/>
    </source>
</evidence>
<feature type="compositionally biased region" description="Low complexity" evidence="8">
    <location>
        <begin position="1"/>
        <end position="35"/>
    </location>
</feature>
<dbReference type="Gene3D" id="3.30.70.330">
    <property type="match status" value="1"/>
</dbReference>
<dbReference type="EMBL" id="JBHRWW010000005">
    <property type="protein sequence ID" value="MFC3688660.1"/>
    <property type="molecule type" value="Genomic_DNA"/>
</dbReference>
<dbReference type="InterPro" id="IPR050079">
    <property type="entry name" value="DEAD_box_RNA_helicase"/>
</dbReference>
<dbReference type="SUPFAM" id="SSF52540">
    <property type="entry name" value="P-loop containing nucleoside triphosphate hydrolases"/>
    <property type="match status" value="1"/>
</dbReference>
<evidence type="ECO:0000256" key="1">
    <source>
        <dbReference type="ARBA" id="ARBA00022741"/>
    </source>
</evidence>
<dbReference type="InterPro" id="IPR012677">
    <property type="entry name" value="Nucleotide-bd_a/b_plait_sf"/>
</dbReference>
<keyword evidence="1 7" id="KW-0547">Nucleotide-binding</keyword>
<evidence type="ECO:0000313" key="12">
    <source>
        <dbReference type="EMBL" id="MFC3688660.1"/>
    </source>
</evidence>
<dbReference type="InterPro" id="IPR014001">
    <property type="entry name" value="Helicase_ATP-bd"/>
</dbReference>
<dbReference type="Pfam" id="PF00270">
    <property type="entry name" value="DEAD"/>
    <property type="match status" value="1"/>
</dbReference>
<accession>A0ABV7WGQ7</accession>
<dbReference type="InterPro" id="IPR001650">
    <property type="entry name" value="Helicase_C-like"/>
</dbReference>
<dbReference type="PROSITE" id="PS51194">
    <property type="entry name" value="HELICASE_CTER"/>
    <property type="match status" value="1"/>
</dbReference>
<dbReference type="CDD" id="cd12252">
    <property type="entry name" value="RRM_DbpA"/>
    <property type="match status" value="1"/>
</dbReference>
<reference evidence="13" key="1">
    <citation type="journal article" date="2019" name="Int. J. Syst. Evol. Microbiol.">
        <title>The Global Catalogue of Microorganisms (GCM) 10K type strain sequencing project: providing services to taxonomists for standard genome sequencing and annotation.</title>
        <authorList>
            <consortium name="The Broad Institute Genomics Platform"/>
            <consortium name="The Broad Institute Genome Sequencing Center for Infectious Disease"/>
            <person name="Wu L."/>
            <person name="Ma J."/>
        </authorList>
    </citation>
    <scope>NUCLEOTIDE SEQUENCE [LARGE SCALE GENOMIC DNA]</scope>
    <source>
        <strain evidence="13">NCAIM B.02333</strain>
    </source>
</reference>
<evidence type="ECO:0000256" key="3">
    <source>
        <dbReference type="ARBA" id="ARBA00022806"/>
    </source>
</evidence>
<dbReference type="CDD" id="cd00268">
    <property type="entry name" value="DEADc"/>
    <property type="match status" value="1"/>
</dbReference>
<evidence type="ECO:0000256" key="6">
    <source>
        <dbReference type="PROSITE-ProRule" id="PRU00552"/>
    </source>
</evidence>
<gene>
    <name evidence="12" type="ORF">ACFOLH_09935</name>
</gene>
<dbReference type="GO" id="GO:0016787">
    <property type="term" value="F:hydrolase activity"/>
    <property type="evidence" value="ECO:0007669"/>
    <property type="project" value="UniProtKB-KW"/>
</dbReference>
<dbReference type="EC" id="3.6.4.-" evidence="12"/>
<comment type="caution">
    <text evidence="12">The sequence shown here is derived from an EMBL/GenBank/DDBJ whole genome shotgun (WGS) entry which is preliminary data.</text>
</comment>
<feature type="domain" description="Helicase C-terminal" evidence="10">
    <location>
        <begin position="335"/>
        <end position="480"/>
    </location>
</feature>
<dbReference type="PANTHER" id="PTHR47959">
    <property type="entry name" value="ATP-DEPENDENT RNA HELICASE RHLE-RELATED"/>
    <property type="match status" value="1"/>
</dbReference>
<feature type="domain" description="DEAD-box RNA helicase Q" evidence="11">
    <location>
        <begin position="98"/>
        <end position="126"/>
    </location>
</feature>
<feature type="compositionally biased region" description="Basic and acidic residues" evidence="8">
    <location>
        <begin position="676"/>
        <end position="685"/>
    </location>
</feature>
<evidence type="ECO:0000259" key="11">
    <source>
        <dbReference type="PROSITE" id="PS51195"/>
    </source>
</evidence>
<proteinExistence type="inferred from homology"/>
<feature type="compositionally biased region" description="Basic residues" evidence="8">
    <location>
        <begin position="694"/>
        <end position="703"/>
    </location>
</feature>
<feature type="compositionally biased region" description="Low complexity" evidence="8">
    <location>
        <begin position="565"/>
        <end position="586"/>
    </location>
</feature>
<dbReference type="InterPro" id="IPR027417">
    <property type="entry name" value="P-loop_NTPase"/>
</dbReference>
<dbReference type="SMART" id="SM00487">
    <property type="entry name" value="DEXDc"/>
    <property type="match status" value="1"/>
</dbReference>
<dbReference type="GO" id="GO:0004386">
    <property type="term" value="F:helicase activity"/>
    <property type="evidence" value="ECO:0007669"/>
    <property type="project" value="UniProtKB-KW"/>
</dbReference>
<dbReference type="RefSeq" id="WP_376983786.1">
    <property type="nucleotide sequence ID" value="NZ_JBHRWW010000005.1"/>
</dbReference>
<dbReference type="InterPro" id="IPR014014">
    <property type="entry name" value="RNA_helicase_DEAD_Q_motif"/>
</dbReference>
<evidence type="ECO:0000259" key="9">
    <source>
        <dbReference type="PROSITE" id="PS51192"/>
    </source>
</evidence>
<evidence type="ECO:0000313" key="13">
    <source>
        <dbReference type="Proteomes" id="UP001595685"/>
    </source>
</evidence>
<dbReference type="InterPro" id="IPR044742">
    <property type="entry name" value="DEAD/DEAH_RhlB"/>
</dbReference>